<keyword evidence="3" id="KW-1185">Reference proteome</keyword>
<accession>A0AAN6NFR7</accession>
<keyword evidence="1" id="KW-0732">Signal</keyword>
<evidence type="ECO:0000313" key="3">
    <source>
        <dbReference type="Proteomes" id="UP001303473"/>
    </source>
</evidence>
<feature type="chain" id="PRO_5042960731" evidence="1">
    <location>
        <begin position="19"/>
        <end position="132"/>
    </location>
</feature>
<evidence type="ECO:0000256" key="1">
    <source>
        <dbReference type="SAM" id="SignalP"/>
    </source>
</evidence>
<proteinExistence type="predicted"/>
<dbReference type="AlphaFoldDB" id="A0AAN6NFR7"/>
<comment type="caution">
    <text evidence="2">The sequence shown here is derived from an EMBL/GenBank/DDBJ whole genome shotgun (WGS) entry which is preliminary data.</text>
</comment>
<sequence>MKTSITAVVLSLAALSQQKPIQKREVGGVLICNGPNATGSCTYAVYQMDTCYNMTAPYYQNAATFAPDGEAFYCYPYMMPCGGICTSPEGCTLGAVDFGYEHKYNLTAVGWDKYIASFECHLNNTQTQTTKQ</sequence>
<evidence type="ECO:0000313" key="2">
    <source>
        <dbReference type="EMBL" id="KAK3944291.1"/>
    </source>
</evidence>
<organism evidence="2 3">
    <name type="scientific">Diplogelasinospora grovesii</name>
    <dbReference type="NCBI Taxonomy" id="303347"/>
    <lineage>
        <taxon>Eukaryota</taxon>
        <taxon>Fungi</taxon>
        <taxon>Dikarya</taxon>
        <taxon>Ascomycota</taxon>
        <taxon>Pezizomycotina</taxon>
        <taxon>Sordariomycetes</taxon>
        <taxon>Sordariomycetidae</taxon>
        <taxon>Sordariales</taxon>
        <taxon>Diplogelasinosporaceae</taxon>
        <taxon>Diplogelasinospora</taxon>
    </lineage>
</organism>
<name>A0AAN6NFR7_9PEZI</name>
<dbReference type="EMBL" id="MU853760">
    <property type="protein sequence ID" value="KAK3944291.1"/>
    <property type="molecule type" value="Genomic_DNA"/>
</dbReference>
<gene>
    <name evidence="2" type="ORF">QBC46DRAFT_404548</name>
</gene>
<protein>
    <submittedName>
        <fullName evidence="2">Uncharacterized protein</fullName>
    </submittedName>
</protein>
<feature type="signal peptide" evidence="1">
    <location>
        <begin position="1"/>
        <end position="18"/>
    </location>
</feature>
<dbReference type="Proteomes" id="UP001303473">
    <property type="component" value="Unassembled WGS sequence"/>
</dbReference>
<reference evidence="3" key="1">
    <citation type="journal article" date="2023" name="Mol. Phylogenet. Evol.">
        <title>Genome-scale phylogeny and comparative genomics of the fungal order Sordariales.</title>
        <authorList>
            <person name="Hensen N."/>
            <person name="Bonometti L."/>
            <person name="Westerberg I."/>
            <person name="Brannstrom I.O."/>
            <person name="Guillou S."/>
            <person name="Cros-Aarteil S."/>
            <person name="Calhoun S."/>
            <person name="Haridas S."/>
            <person name="Kuo A."/>
            <person name="Mondo S."/>
            <person name="Pangilinan J."/>
            <person name="Riley R."/>
            <person name="LaButti K."/>
            <person name="Andreopoulos B."/>
            <person name="Lipzen A."/>
            <person name="Chen C."/>
            <person name="Yan M."/>
            <person name="Daum C."/>
            <person name="Ng V."/>
            <person name="Clum A."/>
            <person name="Steindorff A."/>
            <person name="Ohm R.A."/>
            <person name="Martin F."/>
            <person name="Silar P."/>
            <person name="Natvig D.O."/>
            <person name="Lalanne C."/>
            <person name="Gautier V."/>
            <person name="Ament-Velasquez S.L."/>
            <person name="Kruys A."/>
            <person name="Hutchinson M.I."/>
            <person name="Powell A.J."/>
            <person name="Barry K."/>
            <person name="Miller A.N."/>
            <person name="Grigoriev I.V."/>
            <person name="Debuchy R."/>
            <person name="Gladieux P."/>
            <person name="Hiltunen Thoren M."/>
            <person name="Johannesson H."/>
        </authorList>
    </citation>
    <scope>NUCLEOTIDE SEQUENCE [LARGE SCALE GENOMIC DNA]</scope>
    <source>
        <strain evidence="3">CBS 340.73</strain>
    </source>
</reference>